<dbReference type="Pfam" id="PF08379">
    <property type="entry name" value="Bact_transglu_N"/>
    <property type="match status" value="1"/>
</dbReference>
<sequence>MAEYTVKHVTRYSYQEEVSHCHNTAHMCPTSNRHQDCSDLKLHVLPGPSVSGYRKDYFGNLVYSFSVEDSHRMLEIVSESKVSTHPIDYGDLTHSPKVSEIPQLLKSSHLKEDLDALEYLADSNFVHKDPRFAVFAGEMIDFNKPLLQAVSEYTLKFYNTFEFKAGATTIHTAPAQVLKSRKGVCQDFTHLSIATLRSIGIPCRYVSGYIETFPPPGQKKLQGSDASHAWFGIYCPGIGWVDYDPTNGKMLSEEYIFTSVGRDFADVSPLKGILFGGGKHKMKVEVDVIREDHVGS</sequence>
<proteinExistence type="predicted"/>
<keyword evidence="3" id="KW-1185">Reference proteome</keyword>
<dbReference type="PANTHER" id="PTHR33490">
    <property type="entry name" value="BLR5614 PROTEIN-RELATED"/>
    <property type="match status" value="1"/>
</dbReference>
<evidence type="ECO:0000313" key="2">
    <source>
        <dbReference type="EMBL" id="TGK31004.1"/>
    </source>
</evidence>
<dbReference type="Pfam" id="PF01841">
    <property type="entry name" value="Transglut_core"/>
    <property type="match status" value="1"/>
</dbReference>
<evidence type="ECO:0000313" key="3">
    <source>
        <dbReference type="Proteomes" id="UP000298277"/>
    </source>
</evidence>
<dbReference type="EMBL" id="RQFA01000066">
    <property type="protein sequence ID" value="TGK31004.1"/>
    <property type="molecule type" value="Genomic_DNA"/>
</dbReference>
<dbReference type="Gene3D" id="3.10.620.30">
    <property type="match status" value="1"/>
</dbReference>
<organism evidence="2 3">
    <name type="scientific">Leptospira gomenensis</name>
    <dbReference type="NCBI Taxonomy" id="2484974"/>
    <lineage>
        <taxon>Bacteria</taxon>
        <taxon>Pseudomonadati</taxon>
        <taxon>Spirochaetota</taxon>
        <taxon>Spirochaetia</taxon>
        <taxon>Leptospirales</taxon>
        <taxon>Leptospiraceae</taxon>
        <taxon>Leptospira</taxon>
    </lineage>
</organism>
<dbReference type="Proteomes" id="UP000298277">
    <property type="component" value="Unassembled WGS sequence"/>
</dbReference>
<accession>A0A5F1Y7R6</accession>
<dbReference type="RefSeq" id="WP_135590586.1">
    <property type="nucleotide sequence ID" value="NZ_RQEZ01000048.1"/>
</dbReference>
<dbReference type="InterPro" id="IPR038765">
    <property type="entry name" value="Papain-like_cys_pep_sf"/>
</dbReference>
<dbReference type="SUPFAM" id="SSF54001">
    <property type="entry name" value="Cysteine proteinases"/>
    <property type="match status" value="1"/>
</dbReference>
<feature type="domain" description="Transglutaminase-like" evidence="1">
    <location>
        <begin position="177"/>
        <end position="247"/>
    </location>
</feature>
<gene>
    <name evidence="2" type="ORF">EHQ17_14905</name>
</gene>
<reference evidence="2" key="1">
    <citation type="journal article" date="2019" name="PLoS Negl. Trop. Dis.">
        <title>Revisiting the worldwide diversity of Leptospira species in the environment.</title>
        <authorList>
            <person name="Vincent A.T."/>
            <person name="Schiettekatte O."/>
            <person name="Bourhy P."/>
            <person name="Veyrier F.J."/>
            <person name="Picardeau M."/>
        </authorList>
    </citation>
    <scope>NUCLEOTIDE SEQUENCE [LARGE SCALE GENOMIC DNA]</scope>
    <source>
        <strain evidence="2">201800299</strain>
    </source>
</reference>
<dbReference type="OrthoDB" id="9787782at2"/>
<evidence type="ECO:0000259" key="1">
    <source>
        <dbReference type="SMART" id="SM00460"/>
    </source>
</evidence>
<dbReference type="PANTHER" id="PTHR33490:SF7">
    <property type="entry name" value="BLR2979 PROTEIN"/>
    <property type="match status" value="1"/>
</dbReference>
<dbReference type="InterPro" id="IPR002931">
    <property type="entry name" value="Transglutaminase-like"/>
</dbReference>
<protein>
    <submittedName>
        <fullName evidence="2">Transglutaminase family protein</fullName>
    </submittedName>
</protein>
<name>A0A5F1Y7R6_9LEPT</name>
<dbReference type="InterPro" id="IPR013589">
    <property type="entry name" value="Bac_transglu_N"/>
</dbReference>
<dbReference type="SMART" id="SM00460">
    <property type="entry name" value="TGc"/>
    <property type="match status" value="1"/>
</dbReference>
<comment type="caution">
    <text evidence="2">The sequence shown here is derived from an EMBL/GenBank/DDBJ whole genome shotgun (WGS) entry which is preliminary data.</text>
</comment>
<dbReference type="AlphaFoldDB" id="A0A5F1Y7R6"/>